<reference evidence="2" key="2">
    <citation type="submission" date="2020-10" db="UniProtKB">
        <authorList>
            <consortium name="WormBaseParasite"/>
        </authorList>
    </citation>
    <scope>IDENTIFICATION</scope>
</reference>
<reference evidence="1" key="1">
    <citation type="journal article" date="2013" name="Genetics">
        <title>The draft genome and transcriptome of Panagrellus redivivus are shaped by the harsh demands of a free-living lifestyle.</title>
        <authorList>
            <person name="Srinivasan J."/>
            <person name="Dillman A.R."/>
            <person name="Macchietto M.G."/>
            <person name="Heikkinen L."/>
            <person name="Lakso M."/>
            <person name="Fracchia K.M."/>
            <person name="Antoshechkin I."/>
            <person name="Mortazavi A."/>
            <person name="Wong G."/>
            <person name="Sternberg P.W."/>
        </authorList>
    </citation>
    <scope>NUCLEOTIDE SEQUENCE [LARGE SCALE GENOMIC DNA]</scope>
    <source>
        <strain evidence="1">MT8872</strain>
    </source>
</reference>
<organism evidence="1 2">
    <name type="scientific">Panagrellus redivivus</name>
    <name type="common">Microworm</name>
    <dbReference type="NCBI Taxonomy" id="6233"/>
    <lineage>
        <taxon>Eukaryota</taxon>
        <taxon>Metazoa</taxon>
        <taxon>Ecdysozoa</taxon>
        <taxon>Nematoda</taxon>
        <taxon>Chromadorea</taxon>
        <taxon>Rhabditida</taxon>
        <taxon>Tylenchina</taxon>
        <taxon>Panagrolaimomorpha</taxon>
        <taxon>Panagrolaimoidea</taxon>
        <taxon>Panagrolaimidae</taxon>
        <taxon>Panagrellus</taxon>
    </lineage>
</organism>
<keyword evidence="1" id="KW-1185">Reference proteome</keyword>
<evidence type="ECO:0000313" key="1">
    <source>
        <dbReference type="Proteomes" id="UP000492821"/>
    </source>
</evidence>
<evidence type="ECO:0000313" key="2">
    <source>
        <dbReference type="WBParaSite" id="Pan_g16799.t1"/>
    </source>
</evidence>
<sequence length="85" mass="9825">MKKPRLQYSYNVKNKVYCAFLCPLTEANNIIFNTVARNAEIQEEFDFFLGCQADSGMMLVQQMDRTAYGSDDYIFDDGPVFEKCL</sequence>
<accession>A0A7E4V5C0</accession>
<dbReference type="WBParaSite" id="Pan_g16799.t1">
    <property type="protein sequence ID" value="Pan_g16799.t1"/>
    <property type="gene ID" value="Pan_g16799"/>
</dbReference>
<dbReference type="Proteomes" id="UP000492821">
    <property type="component" value="Unassembled WGS sequence"/>
</dbReference>
<dbReference type="AlphaFoldDB" id="A0A7E4V5C0"/>
<name>A0A7E4V5C0_PANRE</name>
<proteinExistence type="predicted"/>
<protein>
    <submittedName>
        <fullName evidence="2">Conjugal transfer protein</fullName>
    </submittedName>
</protein>